<dbReference type="GO" id="GO:0005886">
    <property type="term" value="C:plasma membrane"/>
    <property type="evidence" value="ECO:0007669"/>
    <property type="project" value="UniProtKB-SubCell"/>
</dbReference>
<dbReference type="eggNOG" id="COG2244">
    <property type="taxonomic scope" value="Bacteria"/>
</dbReference>
<dbReference type="PANTHER" id="PTHR30250">
    <property type="entry name" value="PST FAMILY PREDICTED COLANIC ACID TRANSPORTER"/>
    <property type="match status" value="1"/>
</dbReference>
<dbReference type="KEGG" id="dmt:DESME_14485"/>
<keyword evidence="5 6" id="KW-0472">Membrane</keyword>
<feature type="transmembrane region" description="Helical" evidence="6">
    <location>
        <begin position="353"/>
        <end position="373"/>
    </location>
</feature>
<evidence type="ECO:0000256" key="5">
    <source>
        <dbReference type="ARBA" id="ARBA00023136"/>
    </source>
</evidence>
<keyword evidence="3 6" id="KW-0812">Transmembrane</keyword>
<dbReference type="Proteomes" id="UP000010847">
    <property type="component" value="Chromosome"/>
</dbReference>
<dbReference type="RefSeq" id="WP_006718002.1">
    <property type="nucleotide sequence ID" value="NZ_CP007032.1"/>
</dbReference>
<evidence type="ECO:0000256" key="4">
    <source>
        <dbReference type="ARBA" id="ARBA00022989"/>
    </source>
</evidence>
<name>W0EGR8_9FIRM</name>
<feature type="transmembrane region" description="Helical" evidence="6">
    <location>
        <begin position="73"/>
        <end position="95"/>
    </location>
</feature>
<feature type="transmembrane region" description="Helical" evidence="6">
    <location>
        <begin position="320"/>
        <end position="341"/>
    </location>
</feature>
<feature type="transmembrane region" description="Helical" evidence="6">
    <location>
        <begin position="291"/>
        <end position="314"/>
    </location>
</feature>
<evidence type="ECO:0000256" key="1">
    <source>
        <dbReference type="ARBA" id="ARBA00004651"/>
    </source>
</evidence>
<feature type="transmembrane region" description="Helical" evidence="6">
    <location>
        <begin position="47"/>
        <end position="66"/>
    </location>
</feature>
<protein>
    <submittedName>
        <fullName evidence="7">Uncharacterized protein</fullName>
    </submittedName>
</protein>
<evidence type="ECO:0000313" key="7">
    <source>
        <dbReference type="EMBL" id="AHF08688.1"/>
    </source>
</evidence>
<reference evidence="7 8" key="1">
    <citation type="submission" date="2013-12" db="EMBL/GenBank/DDBJ databases">
        <authorList>
            <consortium name="DOE Joint Genome Institute"/>
            <person name="Smidt H."/>
            <person name="Huntemann M."/>
            <person name="Han J."/>
            <person name="Chen A."/>
            <person name="Kyrpides N."/>
            <person name="Mavromatis K."/>
            <person name="Markowitz V."/>
            <person name="Palaniappan K."/>
            <person name="Ivanova N."/>
            <person name="Schaumberg A."/>
            <person name="Pati A."/>
            <person name="Liolios K."/>
            <person name="Nordberg H.P."/>
            <person name="Cantor M.N."/>
            <person name="Hua S.X."/>
            <person name="Woyke T."/>
        </authorList>
    </citation>
    <scope>NUCLEOTIDE SEQUENCE [LARGE SCALE GENOMIC DNA]</scope>
    <source>
        <strain evidence="8">DSM 15288</strain>
    </source>
</reference>
<proteinExistence type="predicted"/>
<dbReference type="InterPro" id="IPR050833">
    <property type="entry name" value="Poly_Biosynth_Transport"/>
</dbReference>
<feature type="transmembrane region" description="Helical" evidence="6">
    <location>
        <begin position="379"/>
        <end position="399"/>
    </location>
</feature>
<evidence type="ECO:0000256" key="3">
    <source>
        <dbReference type="ARBA" id="ARBA00022692"/>
    </source>
</evidence>
<dbReference type="AlphaFoldDB" id="W0EGR8"/>
<dbReference type="EMBL" id="CP007032">
    <property type="protein sequence ID" value="AHF08688.1"/>
    <property type="molecule type" value="Genomic_DNA"/>
</dbReference>
<feature type="transmembrane region" description="Helical" evidence="6">
    <location>
        <begin position="148"/>
        <end position="166"/>
    </location>
</feature>
<dbReference type="HOGENOM" id="CLU_022017_5_2_9"/>
<evidence type="ECO:0000313" key="8">
    <source>
        <dbReference type="Proteomes" id="UP000010847"/>
    </source>
</evidence>
<sequence length="431" mass="47599">MGFTKSVTITFLSNMLLFFLSIINTTILSRVLGPEGKGVVDVANNFLSFATLILGMGFAASNVYFLGKKKDKLNAVIGNNILVALLSVIFLVPFYILQQHYHFKFLEGVTNLQMIAVLITVPLVNFKAAMINVLLGLQDIVEYNRINILDRILSLGLLILFLLIAVNPTAAIVSGLVGTLIICIVQAYLLIIKRKQAPHLDRSLMKAMFGYGMKAQFGNIVQKLNYRLDVFIVNYYLPIEQVGIYGIAVALGETLWGVSGSIATIMFPIASASTDKKEMTRFTNQITRVSLTLIISFSFVLALLSKPLVIIWFGSEFATAANALIWLLPGISIFSVSNILANYLAGVGLVEKNIYSSLVSGVVTVVLDIFLIPRIGINGASIATSISYISFTVMTIIFYTRYTEARWVDILIIKKSDISQIIRFVKNKLHR</sequence>
<dbReference type="STRING" id="871968.DESME_14485"/>
<keyword evidence="4 6" id="KW-1133">Transmembrane helix</keyword>
<feature type="transmembrane region" description="Helical" evidence="6">
    <location>
        <begin position="172"/>
        <end position="192"/>
    </location>
</feature>
<dbReference type="CDD" id="cd13128">
    <property type="entry name" value="MATE_Wzx_like"/>
    <property type="match status" value="1"/>
</dbReference>
<comment type="subcellular location">
    <subcellularLocation>
        <location evidence="1">Cell membrane</location>
        <topology evidence="1">Multi-pass membrane protein</topology>
    </subcellularLocation>
</comment>
<keyword evidence="8" id="KW-1185">Reference proteome</keyword>
<gene>
    <name evidence="7" type="ORF">DESME_14485</name>
</gene>
<feature type="transmembrane region" description="Helical" evidence="6">
    <location>
        <begin position="7"/>
        <end position="27"/>
    </location>
</feature>
<dbReference type="PANTHER" id="PTHR30250:SF11">
    <property type="entry name" value="O-ANTIGEN TRANSPORTER-RELATED"/>
    <property type="match status" value="1"/>
</dbReference>
<accession>W0EGR8</accession>
<evidence type="ECO:0000256" key="6">
    <source>
        <dbReference type="SAM" id="Phobius"/>
    </source>
</evidence>
<evidence type="ECO:0000256" key="2">
    <source>
        <dbReference type="ARBA" id="ARBA00022475"/>
    </source>
</evidence>
<feature type="transmembrane region" description="Helical" evidence="6">
    <location>
        <begin position="242"/>
        <end position="270"/>
    </location>
</feature>
<dbReference type="OrthoDB" id="5240734at2"/>
<feature type="transmembrane region" description="Helical" evidence="6">
    <location>
        <begin position="115"/>
        <end position="136"/>
    </location>
</feature>
<dbReference type="Pfam" id="PF13440">
    <property type="entry name" value="Polysacc_synt_3"/>
    <property type="match status" value="1"/>
</dbReference>
<organism evidence="7 8">
    <name type="scientific">Desulfitobacterium metallireducens DSM 15288</name>
    <dbReference type="NCBI Taxonomy" id="871968"/>
    <lineage>
        <taxon>Bacteria</taxon>
        <taxon>Bacillati</taxon>
        <taxon>Bacillota</taxon>
        <taxon>Clostridia</taxon>
        <taxon>Eubacteriales</taxon>
        <taxon>Desulfitobacteriaceae</taxon>
        <taxon>Desulfitobacterium</taxon>
    </lineage>
</organism>
<keyword evidence="2" id="KW-1003">Cell membrane</keyword>